<gene>
    <name evidence="1" type="ORF">Scaly_0480900</name>
</gene>
<dbReference type="AlphaFoldDB" id="A0AAW2SFR1"/>
<dbReference type="Pfam" id="PF14223">
    <property type="entry name" value="Retrotran_gag_2"/>
    <property type="match status" value="1"/>
</dbReference>
<dbReference type="PANTHER" id="PTHR47481">
    <property type="match status" value="1"/>
</dbReference>
<evidence type="ECO:0000313" key="1">
    <source>
        <dbReference type="EMBL" id="KAL0391238.1"/>
    </source>
</evidence>
<proteinExistence type="predicted"/>
<name>A0AAW2SFR1_9LAMI</name>
<organism evidence="1">
    <name type="scientific">Sesamum calycinum</name>
    <dbReference type="NCBI Taxonomy" id="2727403"/>
    <lineage>
        <taxon>Eukaryota</taxon>
        <taxon>Viridiplantae</taxon>
        <taxon>Streptophyta</taxon>
        <taxon>Embryophyta</taxon>
        <taxon>Tracheophyta</taxon>
        <taxon>Spermatophyta</taxon>
        <taxon>Magnoliopsida</taxon>
        <taxon>eudicotyledons</taxon>
        <taxon>Gunneridae</taxon>
        <taxon>Pentapetalae</taxon>
        <taxon>asterids</taxon>
        <taxon>lamiids</taxon>
        <taxon>Lamiales</taxon>
        <taxon>Pedaliaceae</taxon>
        <taxon>Sesamum</taxon>
    </lineage>
</organism>
<reference evidence="1" key="1">
    <citation type="submission" date="2020-06" db="EMBL/GenBank/DDBJ databases">
        <authorList>
            <person name="Li T."/>
            <person name="Hu X."/>
            <person name="Zhang T."/>
            <person name="Song X."/>
            <person name="Zhang H."/>
            <person name="Dai N."/>
            <person name="Sheng W."/>
            <person name="Hou X."/>
            <person name="Wei L."/>
        </authorList>
    </citation>
    <scope>NUCLEOTIDE SEQUENCE</scope>
    <source>
        <strain evidence="1">KEN8</strain>
        <tissue evidence="1">Leaf</tissue>
    </source>
</reference>
<protein>
    <submittedName>
        <fullName evidence="1">Uncharacterized protein</fullName>
    </submittedName>
</protein>
<dbReference type="PANTHER" id="PTHR47481:SF7">
    <property type="entry name" value="CCHC-TYPE DOMAIN-CONTAINING PROTEIN"/>
    <property type="match status" value="1"/>
</dbReference>
<sequence length="277" mass="31629">MSKNPLTVILDDNKFNGINYTDWLHNLRIILDYENQGYIIDKTLPQILSAGSSSEECEAFERWQADHHKVRSIILASMSNDVQKQYDRSDDVASILQRMKEVYAIPDRHTRYVATKEFFKAKMTEGSSLQEHRVKMLSLVEKLEDLKVGVDNDTHINVILQSLHLFYDPFIVNFNMNRHEKSINELINMLVQHEATIKKFAPSVLIGETSTSKVKGKRVGRWKRKKGKAKAKTVVVAKDAKSAPVAPVGMGKGKMNMGTQQQSRANDICMHCCEKRH</sequence>
<accession>A0AAW2SFR1</accession>
<comment type="caution">
    <text evidence="1">The sequence shown here is derived from an EMBL/GenBank/DDBJ whole genome shotgun (WGS) entry which is preliminary data.</text>
</comment>
<dbReference type="EMBL" id="JACGWM010000002">
    <property type="protein sequence ID" value="KAL0391238.1"/>
    <property type="molecule type" value="Genomic_DNA"/>
</dbReference>
<reference evidence="1" key="2">
    <citation type="journal article" date="2024" name="Plant">
        <title>Genomic evolution and insights into agronomic trait innovations of Sesamum species.</title>
        <authorList>
            <person name="Miao H."/>
            <person name="Wang L."/>
            <person name="Qu L."/>
            <person name="Liu H."/>
            <person name="Sun Y."/>
            <person name="Le M."/>
            <person name="Wang Q."/>
            <person name="Wei S."/>
            <person name="Zheng Y."/>
            <person name="Lin W."/>
            <person name="Duan Y."/>
            <person name="Cao H."/>
            <person name="Xiong S."/>
            <person name="Wang X."/>
            <person name="Wei L."/>
            <person name="Li C."/>
            <person name="Ma Q."/>
            <person name="Ju M."/>
            <person name="Zhao R."/>
            <person name="Li G."/>
            <person name="Mu C."/>
            <person name="Tian Q."/>
            <person name="Mei H."/>
            <person name="Zhang T."/>
            <person name="Gao T."/>
            <person name="Zhang H."/>
        </authorList>
    </citation>
    <scope>NUCLEOTIDE SEQUENCE</scope>
    <source>
        <strain evidence="1">KEN8</strain>
    </source>
</reference>